<sequence>MSNEVETSDRGRERQEDAEVPARKQAAVELLPLIVSASTGSVFNSESGVIDSRTT</sequence>
<proteinExistence type="predicted"/>
<feature type="region of interest" description="Disordered" evidence="1">
    <location>
        <begin position="1"/>
        <end position="23"/>
    </location>
</feature>
<protein>
    <submittedName>
        <fullName evidence="2">Uncharacterized protein</fullName>
    </submittedName>
</protein>
<reference evidence="3" key="1">
    <citation type="journal article" date="2019" name="Int. J. Syst. Evol. Microbiol.">
        <title>The Global Catalogue of Microorganisms (GCM) 10K type strain sequencing project: providing services to taxonomists for standard genome sequencing and annotation.</title>
        <authorList>
            <consortium name="The Broad Institute Genomics Platform"/>
            <consortium name="The Broad Institute Genome Sequencing Center for Infectious Disease"/>
            <person name="Wu L."/>
            <person name="Ma J."/>
        </authorList>
    </citation>
    <scope>NUCLEOTIDE SEQUENCE [LARGE SCALE GENOMIC DNA]</scope>
    <source>
        <strain evidence="3">JCM 16578</strain>
    </source>
</reference>
<evidence type="ECO:0000313" key="2">
    <source>
        <dbReference type="EMBL" id="GAA3890256.1"/>
    </source>
</evidence>
<organism evidence="2 3">
    <name type="scientific">Streptomyces lannensis</name>
    <dbReference type="NCBI Taxonomy" id="766498"/>
    <lineage>
        <taxon>Bacteria</taxon>
        <taxon>Bacillati</taxon>
        <taxon>Actinomycetota</taxon>
        <taxon>Actinomycetes</taxon>
        <taxon>Kitasatosporales</taxon>
        <taxon>Streptomycetaceae</taxon>
        <taxon>Streptomyces</taxon>
    </lineage>
</organism>
<dbReference type="Proteomes" id="UP001501563">
    <property type="component" value="Unassembled WGS sequence"/>
</dbReference>
<evidence type="ECO:0000313" key="3">
    <source>
        <dbReference type="Proteomes" id="UP001501563"/>
    </source>
</evidence>
<accession>A0ABP7KYK6</accession>
<name>A0ABP7KYK6_9ACTN</name>
<dbReference type="EMBL" id="BAAAZA010000026">
    <property type="protein sequence ID" value="GAA3890256.1"/>
    <property type="molecule type" value="Genomic_DNA"/>
</dbReference>
<gene>
    <name evidence="2" type="ORF">GCM10022207_67230</name>
</gene>
<keyword evidence="3" id="KW-1185">Reference proteome</keyword>
<evidence type="ECO:0000256" key="1">
    <source>
        <dbReference type="SAM" id="MobiDB-lite"/>
    </source>
</evidence>
<feature type="compositionally biased region" description="Basic and acidic residues" evidence="1">
    <location>
        <begin position="7"/>
        <end position="22"/>
    </location>
</feature>
<comment type="caution">
    <text evidence="2">The sequence shown here is derived from an EMBL/GenBank/DDBJ whole genome shotgun (WGS) entry which is preliminary data.</text>
</comment>